<dbReference type="PATRIC" id="fig|1056511.3.peg.800"/>
<keyword evidence="2" id="KW-0472">Membrane</keyword>
<feature type="compositionally biased region" description="Basic and acidic residues" evidence="1">
    <location>
        <begin position="186"/>
        <end position="207"/>
    </location>
</feature>
<organism evidence="3 4">
    <name type="scientific">Photobacterium marinum</name>
    <dbReference type="NCBI Taxonomy" id="1056511"/>
    <lineage>
        <taxon>Bacteria</taxon>
        <taxon>Pseudomonadati</taxon>
        <taxon>Pseudomonadota</taxon>
        <taxon>Gammaproteobacteria</taxon>
        <taxon>Vibrionales</taxon>
        <taxon>Vibrionaceae</taxon>
        <taxon>Photobacterium</taxon>
    </lineage>
</organism>
<keyword evidence="4" id="KW-1185">Reference proteome</keyword>
<dbReference type="Proteomes" id="UP000011134">
    <property type="component" value="Unassembled WGS sequence"/>
</dbReference>
<comment type="caution">
    <text evidence="3">The sequence shown here is derived from an EMBL/GenBank/DDBJ whole genome shotgun (WGS) entry which is preliminary data.</text>
</comment>
<evidence type="ECO:0000313" key="3">
    <source>
        <dbReference type="EMBL" id="ELR67229.1"/>
    </source>
</evidence>
<dbReference type="EMBL" id="AMZO01000003">
    <property type="protein sequence ID" value="ELR67229.1"/>
    <property type="molecule type" value="Genomic_DNA"/>
</dbReference>
<gene>
    <name evidence="3" type="ORF">C942_02738</name>
</gene>
<keyword evidence="2" id="KW-0812">Transmembrane</keyword>
<feature type="transmembrane region" description="Helical" evidence="2">
    <location>
        <begin position="37"/>
        <end position="55"/>
    </location>
</feature>
<feature type="transmembrane region" description="Helical" evidence="2">
    <location>
        <begin position="61"/>
        <end position="79"/>
    </location>
</feature>
<reference evidence="3 4" key="1">
    <citation type="submission" date="2012-12" db="EMBL/GenBank/DDBJ databases">
        <title>Genome Assembly of Photobacterium sp. AK15.</title>
        <authorList>
            <person name="Khatri I."/>
            <person name="Vaidya B."/>
            <person name="Srinivas T.N.R."/>
            <person name="Subramanian S."/>
            <person name="Pinnaka A."/>
        </authorList>
    </citation>
    <scope>NUCLEOTIDE SEQUENCE [LARGE SCALE GENOMIC DNA]</scope>
    <source>
        <strain evidence="3 4">AK15</strain>
    </source>
</reference>
<name>L8JIC4_9GAMM</name>
<protein>
    <recommendedName>
        <fullName evidence="5">SMODS and SLOG-associating 2TM effector domain-containing protein</fullName>
    </recommendedName>
</protein>
<evidence type="ECO:0000256" key="1">
    <source>
        <dbReference type="SAM" id="MobiDB-lite"/>
    </source>
</evidence>
<sequence>MSLKENLIKEITDTKERMLMAAYSHHARYRHWHRVNLILNITIGILGGVTGGSLLAQNGFITGFIAFIVAILASIAAIMEPAKHAESSKTAYKMLKVLSGKLDALRDVHLIQITDDDKEELFRITDQFLNIREARDKLLEDAPVPSPDDLEKGRERYKLFESDIADFPVPLFHGNEGGQQLTAKPEQNKEEVKQQNKASDNKQKTGN</sequence>
<keyword evidence="2" id="KW-1133">Transmembrane helix</keyword>
<evidence type="ECO:0008006" key="5">
    <source>
        <dbReference type="Google" id="ProtNLM"/>
    </source>
</evidence>
<accession>L8JIC4</accession>
<feature type="region of interest" description="Disordered" evidence="1">
    <location>
        <begin position="168"/>
        <end position="207"/>
    </location>
</feature>
<dbReference type="NCBIfam" id="NF033632">
    <property type="entry name" value="SLATT_4"/>
    <property type="match status" value="1"/>
</dbReference>
<proteinExistence type="predicted"/>
<evidence type="ECO:0000313" key="4">
    <source>
        <dbReference type="Proteomes" id="UP000011134"/>
    </source>
</evidence>
<evidence type="ECO:0000256" key="2">
    <source>
        <dbReference type="SAM" id="Phobius"/>
    </source>
</evidence>
<dbReference type="AlphaFoldDB" id="L8JIC4"/>
<dbReference type="RefSeq" id="WP_007462675.1">
    <property type="nucleotide sequence ID" value="NZ_AMZO01000003.1"/>
</dbReference>